<keyword evidence="2" id="KW-1185">Reference proteome</keyword>
<name>A0ACC2HIT8_DALPE</name>
<evidence type="ECO:0000313" key="2">
    <source>
        <dbReference type="Proteomes" id="UP001157502"/>
    </source>
</evidence>
<reference evidence="1" key="1">
    <citation type="submission" date="2021-05" db="EMBL/GenBank/DDBJ databases">
        <authorList>
            <person name="Pan Q."/>
            <person name="Jouanno E."/>
            <person name="Zahm M."/>
            <person name="Klopp C."/>
            <person name="Cabau C."/>
            <person name="Louis A."/>
            <person name="Berthelot C."/>
            <person name="Parey E."/>
            <person name="Roest Crollius H."/>
            <person name="Montfort J."/>
            <person name="Robinson-Rechavi M."/>
            <person name="Bouchez O."/>
            <person name="Lampietro C."/>
            <person name="Lopez Roques C."/>
            <person name="Donnadieu C."/>
            <person name="Postlethwait J."/>
            <person name="Bobe J."/>
            <person name="Dillon D."/>
            <person name="Chandos A."/>
            <person name="von Hippel F."/>
            <person name="Guiguen Y."/>
        </authorList>
    </citation>
    <scope>NUCLEOTIDE SEQUENCE</scope>
    <source>
        <strain evidence="1">YG-Jan2019</strain>
    </source>
</reference>
<dbReference type="Proteomes" id="UP001157502">
    <property type="component" value="Chromosome 2"/>
</dbReference>
<protein>
    <submittedName>
        <fullName evidence="1">Uncharacterized protein</fullName>
    </submittedName>
</protein>
<evidence type="ECO:0000313" key="1">
    <source>
        <dbReference type="EMBL" id="KAJ8015565.1"/>
    </source>
</evidence>
<accession>A0ACC2HIT8</accession>
<gene>
    <name evidence="1" type="ORF">DPEC_G00027440</name>
</gene>
<sequence>MLLHNACLGITGRPTGVIKTFPAKRIYPNAQISGQGTVASSYSAISYRWTSRKNAIGSERSQMSFHGGGDGFPHLLFQSIDLFYGGLAQACPPEYPLQSNLKVKSRGGVNGYTLALPVPVGRRGVFPRLSTDIVSLYLPPSPPSAAPSHQSRVLAFPLS</sequence>
<organism evidence="1 2">
    <name type="scientific">Dallia pectoralis</name>
    <name type="common">Alaska blackfish</name>
    <dbReference type="NCBI Taxonomy" id="75939"/>
    <lineage>
        <taxon>Eukaryota</taxon>
        <taxon>Metazoa</taxon>
        <taxon>Chordata</taxon>
        <taxon>Craniata</taxon>
        <taxon>Vertebrata</taxon>
        <taxon>Euteleostomi</taxon>
        <taxon>Actinopterygii</taxon>
        <taxon>Neopterygii</taxon>
        <taxon>Teleostei</taxon>
        <taxon>Protacanthopterygii</taxon>
        <taxon>Esociformes</taxon>
        <taxon>Umbridae</taxon>
        <taxon>Dallia</taxon>
    </lineage>
</organism>
<comment type="caution">
    <text evidence="1">The sequence shown here is derived from an EMBL/GenBank/DDBJ whole genome shotgun (WGS) entry which is preliminary data.</text>
</comment>
<dbReference type="EMBL" id="CM055729">
    <property type="protein sequence ID" value="KAJ8015565.1"/>
    <property type="molecule type" value="Genomic_DNA"/>
</dbReference>
<proteinExistence type="predicted"/>